<evidence type="ECO:0000313" key="2">
    <source>
        <dbReference type="EMBL" id="MPC51691.1"/>
    </source>
</evidence>
<keyword evidence="3" id="KW-1185">Reference proteome</keyword>
<gene>
    <name evidence="2" type="ORF">E2C01_045543</name>
</gene>
<dbReference type="EMBL" id="VSRR010010347">
    <property type="protein sequence ID" value="MPC51691.1"/>
    <property type="molecule type" value="Genomic_DNA"/>
</dbReference>
<evidence type="ECO:0000313" key="3">
    <source>
        <dbReference type="Proteomes" id="UP000324222"/>
    </source>
</evidence>
<feature type="region of interest" description="Disordered" evidence="1">
    <location>
        <begin position="1"/>
        <end position="25"/>
    </location>
</feature>
<proteinExistence type="predicted"/>
<protein>
    <submittedName>
        <fullName evidence="2">Uncharacterized protein</fullName>
    </submittedName>
</protein>
<evidence type="ECO:0000256" key="1">
    <source>
        <dbReference type="SAM" id="MobiDB-lite"/>
    </source>
</evidence>
<sequence>MHQCVDGEGSPITTLEEGALNKGATTSQHRIKLVGEITGHCTPPGRWNEGISDNWTESLPCHTQETPEARYNTRLRLSVP</sequence>
<name>A0A5B7FW20_PORTR</name>
<dbReference type="Proteomes" id="UP000324222">
    <property type="component" value="Unassembled WGS sequence"/>
</dbReference>
<comment type="caution">
    <text evidence="2">The sequence shown here is derived from an EMBL/GenBank/DDBJ whole genome shotgun (WGS) entry which is preliminary data.</text>
</comment>
<reference evidence="2 3" key="1">
    <citation type="submission" date="2019-05" db="EMBL/GenBank/DDBJ databases">
        <title>Another draft genome of Portunus trituberculatus and its Hox gene families provides insights of decapod evolution.</title>
        <authorList>
            <person name="Jeong J.-H."/>
            <person name="Song I."/>
            <person name="Kim S."/>
            <person name="Choi T."/>
            <person name="Kim D."/>
            <person name="Ryu S."/>
            <person name="Kim W."/>
        </authorList>
    </citation>
    <scope>NUCLEOTIDE SEQUENCE [LARGE SCALE GENOMIC DNA]</scope>
    <source>
        <tissue evidence="2">Muscle</tissue>
    </source>
</reference>
<organism evidence="2 3">
    <name type="scientific">Portunus trituberculatus</name>
    <name type="common">Swimming crab</name>
    <name type="synonym">Neptunus trituberculatus</name>
    <dbReference type="NCBI Taxonomy" id="210409"/>
    <lineage>
        <taxon>Eukaryota</taxon>
        <taxon>Metazoa</taxon>
        <taxon>Ecdysozoa</taxon>
        <taxon>Arthropoda</taxon>
        <taxon>Crustacea</taxon>
        <taxon>Multicrustacea</taxon>
        <taxon>Malacostraca</taxon>
        <taxon>Eumalacostraca</taxon>
        <taxon>Eucarida</taxon>
        <taxon>Decapoda</taxon>
        <taxon>Pleocyemata</taxon>
        <taxon>Brachyura</taxon>
        <taxon>Eubrachyura</taxon>
        <taxon>Portunoidea</taxon>
        <taxon>Portunidae</taxon>
        <taxon>Portuninae</taxon>
        <taxon>Portunus</taxon>
    </lineage>
</organism>
<accession>A0A5B7FW20</accession>
<dbReference type="AlphaFoldDB" id="A0A5B7FW20"/>